<proteinExistence type="predicted"/>
<dbReference type="CDD" id="cd07067">
    <property type="entry name" value="HP_PGM_like"/>
    <property type="match status" value="1"/>
</dbReference>
<organism evidence="3 4">
    <name type="scientific">Saccharothrix longispora</name>
    <dbReference type="NCBI Taxonomy" id="33920"/>
    <lineage>
        <taxon>Bacteria</taxon>
        <taxon>Bacillati</taxon>
        <taxon>Actinomycetota</taxon>
        <taxon>Actinomycetes</taxon>
        <taxon>Pseudonocardiales</taxon>
        <taxon>Pseudonocardiaceae</taxon>
        <taxon>Saccharothrix</taxon>
    </lineage>
</organism>
<dbReference type="SMART" id="SM00855">
    <property type="entry name" value="PGAM"/>
    <property type="match status" value="1"/>
</dbReference>
<sequence length="234" mass="26561">MDWIGVIRHGESTGNVAREVAESGGHEVIDIRQRDADVPLSEEGERQGRALGRWFAAMPREQWPDVVVASPYRRAVDTAAHALRGHPRMLVDERLRDRELGVLDLLTTHGVAARYPDEVVRRRRLGKFYYRPPGGESWADVALRLRSLLRDLDGARVLLFAHEITPFLLRYLLECVPERDMLAYAHNSTVPNGSLTSWHREDGAWVLEREFDADHLVEHGAEPTETEDATTRSA</sequence>
<dbReference type="InterPro" id="IPR001345">
    <property type="entry name" value="PG/BPGM_mutase_AS"/>
</dbReference>
<dbReference type="InterPro" id="IPR013078">
    <property type="entry name" value="His_Pase_superF_clade-1"/>
</dbReference>
<dbReference type="PANTHER" id="PTHR48100:SF1">
    <property type="entry name" value="HISTIDINE PHOSPHATASE FAMILY PROTEIN-RELATED"/>
    <property type="match status" value="1"/>
</dbReference>
<dbReference type="PROSITE" id="PS00175">
    <property type="entry name" value="PG_MUTASE"/>
    <property type="match status" value="1"/>
</dbReference>
<name>A0ABU1PM22_9PSEU</name>
<dbReference type="RefSeq" id="WP_310302227.1">
    <property type="nucleotide sequence ID" value="NZ_BAAAXB010000001.1"/>
</dbReference>
<protein>
    <submittedName>
        <fullName evidence="3">Broad specificity phosphatase PhoE</fullName>
    </submittedName>
</protein>
<evidence type="ECO:0000256" key="1">
    <source>
        <dbReference type="ARBA" id="ARBA00023152"/>
    </source>
</evidence>
<keyword evidence="1" id="KW-0324">Glycolysis</keyword>
<keyword evidence="4" id="KW-1185">Reference proteome</keyword>
<evidence type="ECO:0000313" key="3">
    <source>
        <dbReference type="EMBL" id="MDR6591710.1"/>
    </source>
</evidence>
<dbReference type="Pfam" id="PF00300">
    <property type="entry name" value="His_Phos_1"/>
    <property type="match status" value="1"/>
</dbReference>
<dbReference type="Gene3D" id="3.40.50.1240">
    <property type="entry name" value="Phosphoglycerate mutase-like"/>
    <property type="match status" value="1"/>
</dbReference>
<evidence type="ECO:0000256" key="2">
    <source>
        <dbReference type="ARBA" id="ARBA00023235"/>
    </source>
</evidence>
<dbReference type="InterPro" id="IPR050275">
    <property type="entry name" value="PGM_Phosphatase"/>
</dbReference>
<evidence type="ECO:0000313" key="4">
    <source>
        <dbReference type="Proteomes" id="UP001268819"/>
    </source>
</evidence>
<dbReference type="EMBL" id="JAVDSG010000001">
    <property type="protein sequence ID" value="MDR6591710.1"/>
    <property type="molecule type" value="Genomic_DNA"/>
</dbReference>
<accession>A0ABU1PM22</accession>
<gene>
    <name evidence="3" type="ORF">J2S66_000094</name>
</gene>
<dbReference type="SUPFAM" id="SSF53254">
    <property type="entry name" value="Phosphoglycerate mutase-like"/>
    <property type="match status" value="1"/>
</dbReference>
<reference evidence="3 4" key="1">
    <citation type="submission" date="2023-07" db="EMBL/GenBank/DDBJ databases">
        <title>Sequencing the genomes of 1000 actinobacteria strains.</title>
        <authorList>
            <person name="Klenk H.-P."/>
        </authorList>
    </citation>
    <scope>NUCLEOTIDE SEQUENCE [LARGE SCALE GENOMIC DNA]</scope>
    <source>
        <strain evidence="3 4">DSM 43749</strain>
    </source>
</reference>
<dbReference type="Proteomes" id="UP001268819">
    <property type="component" value="Unassembled WGS sequence"/>
</dbReference>
<dbReference type="PANTHER" id="PTHR48100">
    <property type="entry name" value="BROAD-SPECIFICITY PHOSPHATASE YOR283W-RELATED"/>
    <property type="match status" value="1"/>
</dbReference>
<comment type="caution">
    <text evidence="3">The sequence shown here is derived from an EMBL/GenBank/DDBJ whole genome shotgun (WGS) entry which is preliminary data.</text>
</comment>
<dbReference type="InterPro" id="IPR029033">
    <property type="entry name" value="His_PPase_superfam"/>
</dbReference>
<keyword evidence="2" id="KW-0413">Isomerase</keyword>